<reference evidence="2 3" key="1">
    <citation type="journal article" date="2018" name="BMC Genomics">
        <title>Genomic comparison of Trypanosoma conorhini and Trypanosoma rangeli to Trypanosoma cruzi strains of high and low virulence.</title>
        <authorList>
            <person name="Bradwell K.R."/>
            <person name="Koparde V.N."/>
            <person name="Matveyev A.V."/>
            <person name="Serrano M.G."/>
            <person name="Alves J.M."/>
            <person name="Parikh H."/>
            <person name="Huang B."/>
            <person name="Lee V."/>
            <person name="Espinosa-Alvarez O."/>
            <person name="Ortiz P.A."/>
            <person name="Costa-Martins A.G."/>
            <person name="Teixeira M.M."/>
            <person name="Buck G.A."/>
        </authorList>
    </citation>
    <scope>NUCLEOTIDE SEQUENCE [LARGE SCALE GENOMIC DNA]</scope>
    <source>
        <strain evidence="2 3">025E</strain>
    </source>
</reference>
<dbReference type="Proteomes" id="UP000284403">
    <property type="component" value="Unassembled WGS sequence"/>
</dbReference>
<keyword evidence="3" id="KW-1185">Reference proteome</keyword>
<dbReference type="OrthoDB" id="248320at2759"/>
<sequence>SNEARQRDKAQLTRDSLQTELLAVRNECSGLRSSVFNLGNRIRVLEVEKQQLIEELKEAEKRAFDIGDLLSTEHKRNGTLLEEISRLKLATGGTLSEADFTSVVKEIEKQFSEHYELELSQCRKEMEDYYRYAENELRRRDTLIADLSVDR</sequence>
<accession>A0A422NYG6</accession>
<evidence type="ECO:0000313" key="3">
    <source>
        <dbReference type="Proteomes" id="UP000284403"/>
    </source>
</evidence>
<feature type="coiled-coil region" evidence="1">
    <location>
        <begin position="7"/>
        <end position="62"/>
    </location>
</feature>
<organism evidence="2 3">
    <name type="scientific">Trypanosoma conorhini</name>
    <dbReference type="NCBI Taxonomy" id="83891"/>
    <lineage>
        <taxon>Eukaryota</taxon>
        <taxon>Discoba</taxon>
        <taxon>Euglenozoa</taxon>
        <taxon>Kinetoplastea</taxon>
        <taxon>Metakinetoplastina</taxon>
        <taxon>Trypanosomatida</taxon>
        <taxon>Trypanosomatidae</taxon>
        <taxon>Trypanosoma</taxon>
    </lineage>
</organism>
<proteinExistence type="predicted"/>
<comment type="caution">
    <text evidence="2">The sequence shown here is derived from an EMBL/GenBank/DDBJ whole genome shotgun (WGS) entry which is preliminary data.</text>
</comment>
<evidence type="ECO:0000256" key="1">
    <source>
        <dbReference type="SAM" id="Coils"/>
    </source>
</evidence>
<evidence type="ECO:0000313" key="2">
    <source>
        <dbReference type="EMBL" id="RNF10459.1"/>
    </source>
</evidence>
<dbReference type="GeneID" id="40320582"/>
<feature type="non-terminal residue" evidence="2">
    <location>
        <position position="1"/>
    </location>
</feature>
<keyword evidence="1" id="KW-0175">Coiled coil</keyword>
<name>A0A422NYG6_9TRYP</name>
<dbReference type="AlphaFoldDB" id="A0A422NYG6"/>
<gene>
    <name evidence="2" type="ORF">Tco025E_06971</name>
</gene>
<dbReference type="RefSeq" id="XP_029226223.1">
    <property type="nucleotide sequence ID" value="XM_029373838.1"/>
</dbReference>
<protein>
    <submittedName>
        <fullName evidence="2">Uncharacterized protein</fullName>
    </submittedName>
</protein>
<dbReference type="EMBL" id="MKKU01000482">
    <property type="protein sequence ID" value="RNF10459.1"/>
    <property type="molecule type" value="Genomic_DNA"/>
</dbReference>